<dbReference type="Proteomes" id="UP000796761">
    <property type="component" value="Unassembled WGS sequence"/>
</dbReference>
<sequence length="67" mass="7537">LEPCRWSSDSEEKHPRHPVDREAGPVWVLSRFTRACPPARIPSDSENDPNDNDLPGTPSDDPETDQN</sequence>
<evidence type="ECO:0000313" key="3">
    <source>
        <dbReference type="Proteomes" id="UP000796761"/>
    </source>
</evidence>
<dbReference type="EMBL" id="SWJQ01001571">
    <property type="protein sequence ID" value="TRZ07915.1"/>
    <property type="molecule type" value="Genomic_DNA"/>
</dbReference>
<proteinExistence type="predicted"/>
<reference evidence="2" key="1">
    <citation type="submission" date="2019-04" db="EMBL/GenBank/DDBJ databases">
        <title>Genome assembly of Zosterops borbonicus 15179.</title>
        <authorList>
            <person name="Leroy T."/>
            <person name="Anselmetti Y."/>
            <person name="Tilak M.-K."/>
            <person name="Nabholz B."/>
        </authorList>
    </citation>
    <scope>NUCLEOTIDE SEQUENCE</scope>
    <source>
        <strain evidence="2">HGM_15179</strain>
        <tissue evidence="2">Muscle</tissue>
    </source>
</reference>
<dbReference type="AlphaFoldDB" id="A0A8K1FY93"/>
<keyword evidence="3" id="KW-1185">Reference proteome</keyword>
<accession>A0A8K1FY93</accession>
<feature type="region of interest" description="Disordered" evidence="1">
    <location>
        <begin position="37"/>
        <end position="67"/>
    </location>
</feature>
<protein>
    <submittedName>
        <fullName evidence="2">Uncharacterized protein</fullName>
    </submittedName>
</protein>
<name>A0A8K1FY93_9PASS</name>
<organism evidence="2 3">
    <name type="scientific">Zosterops borbonicus</name>
    <dbReference type="NCBI Taxonomy" id="364589"/>
    <lineage>
        <taxon>Eukaryota</taxon>
        <taxon>Metazoa</taxon>
        <taxon>Chordata</taxon>
        <taxon>Craniata</taxon>
        <taxon>Vertebrata</taxon>
        <taxon>Euteleostomi</taxon>
        <taxon>Archelosauria</taxon>
        <taxon>Archosauria</taxon>
        <taxon>Dinosauria</taxon>
        <taxon>Saurischia</taxon>
        <taxon>Theropoda</taxon>
        <taxon>Coelurosauria</taxon>
        <taxon>Aves</taxon>
        <taxon>Neognathae</taxon>
        <taxon>Neoaves</taxon>
        <taxon>Telluraves</taxon>
        <taxon>Australaves</taxon>
        <taxon>Passeriformes</taxon>
        <taxon>Sylvioidea</taxon>
        <taxon>Zosteropidae</taxon>
        <taxon>Zosterops</taxon>
    </lineage>
</organism>
<evidence type="ECO:0000256" key="1">
    <source>
        <dbReference type="SAM" id="MobiDB-lite"/>
    </source>
</evidence>
<evidence type="ECO:0000313" key="2">
    <source>
        <dbReference type="EMBL" id="TRZ07915.1"/>
    </source>
</evidence>
<feature type="non-terminal residue" evidence="2">
    <location>
        <position position="1"/>
    </location>
</feature>
<feature type="compositionally biased region" description="Basic and acidic residues" evidence="1">
    <location>
        <begin position="8"/>
        <end position="23"/>
    </location>
</feature>
<comment type="caution">
    <text evidence="2">The sequence shown here is derived from an EMBL/GenBank/DDBJ whole genome shotgun (WGS) entry which is preliminary data.</text>
</comment>
<gene>
    <name evidence="2" type="ORF">HGM15179_019192</name>
</gene>
<feature type="region of interest" description="Disordered" evidence="1">
    <location>
        <begin position="1"/>
        <end position="25"/>
    </location>
</feature>